<dbReference type="Proteomes" id="UP000254737">
    <property type="component" value="Unassembled WGS sequence"/>
</dbReference>
<sequence length="54" mass="6400">MMYTNLELIRTPQGVEVEGNSLWMFNQHLNLMVLIANESIKIKPSMSFQRFRKN</sequence>
<dbReference type="EMBL" id="JACALR010000002">
    <property type="protein sequence ID" value="MDM1550317.1"/>
    <property type="molecule type" value="Genomic_DNA"/>
</dbReference>
<proteinExistence type="predicted"/>
<dbReference type="STRING" id="343874.GCA_000805695_00997"/>
<reference evidence="1" key="2">
    <citation type="submission" date="2020-06" db="EMBL/GenBank/DDBJ databases">
        <authorList>
            <person name="Dong N."/>
        </authorList>
    </citation>
    <scope>NUCLEOTIDE SEQUENCE</scope>
    <source>
        <strain evidence="1">210</strain>
    </source>
</reference>
<evidence type="ECO:0000313" key="3">
    <source>
        <dbReference type="Proteomes" id="UP000254737"/>
    </source>
</evidence>
<dbReference type="EMBL" id="UFXS01000001">
    <property type="protein sequence ID" value="STD55986.1"/>
    <property type="molecule type" value="Genomic_DNA"/>
</dbReference>
<organism evidence="2 3">
    <name type="scientific">Empedobacter falsenii</name>
    <dbReference type="NCBI Taxonomy" id="343874"/>
    <lineage>
        <taxon>Bacteria</taxon>
        <taxon>Pseudomonadati</taxon>
        <taxon>Bacteroidota</taxon>
        <taxon>Flavobacteriia</taxon>
        <taxon>Flavobacteriales</taxon>
        <taxon>Weeksellaceae</taxon>
        <taxon>Empedobacter</taxon>
    </lineage>
</organism>
<name>A0A376GBX1_9FLAO</name>
<gene>
    <name evidence="1" type="ORF">HX095_03750</name>
    <name evidence="2" type="ORF">NCTC13456_01966</name>
</gene>
<dbReference type="RefSeq" id="WP_181816300.1">
    <property type="nucleotide sequence ID" value="NZ_JAAGKM010000027.1"/>
</dbReference>
<evidence type="ECO:0000313" key="1">
    <source>
        <dbReference type="EMBL" id="MDM1550317.1"/>
    </source>
</evidence>
<protein>
    <submittedName>
        <fullName evidence="2">Uncharacterized protein</fullName>
    </submittedName>
</protein>
<dbReference type="Proteomes" id="UP001173578">
    <property type="component" value="Unassembled WGS sequence"/>
</dbReference>
<accession>A0A376GBX1</accession>
<evidence type="ECO:0000313" key="2">
    <source>
        <dbReference type="EMBL" id="STD55986.1"/>
    </source>
</evidence>
<dbReference type="AlphaFoldDB" id="A0A376GBX1"/>
<reference evidence="2 3" key="1">
    <citation type="submission" date="2018-06" db="EMBL/GenBank/DDBJ databases">
        <authorList>
            <consortium name="Pathogen Informatics"/>
            <person name="Doyle S."/>
        </authorList>
    </citation>
    <scope>NUCLEOTIDE SEQUENCE [LARGE SCALE GENOMIC DNA]</scope>
    <source>
        <strain evidence="2 3">NCTC13456</strain>
    </source>
</reference>
<reference evidence="1" key="3">
    <citation type="journal article" date="2022" name="Sci. Total Environ.">
        <title>Prevalence, transmission, and molecular epidemiology of tet(X)-positive bacteria among humans, animals, and environmental niches in China: An epidemiological, and genomic-based study.</title>
        <authorList>
            <person name="Dong N."/>
            <person name="Zeng Y."/>
            <person name="Cai C."/>
            <person name="Sun C."/>
            <person name="Lu J."/>
            <person name="Liu C."/>
            <person name="Zhou H."/>
            <person name="Sun Q."/>
            <person name="Shu L."/>
            <person name="Wang H."/>
            <person name="Wang Y."/>
            <person name="Wang S."/>
            <person name="Wu C."/>
            <person name="Chan E.W."/>
            <person name="Chen G."/>
            <person name="Shen Z."/>
            <person name="Chen S."/>
            <person name="Zhang R."/>
        </authorList>
    </citation>
    <scope>NUCLEOTIDE SEQUENCE</scope>
    <source>
        <strain evidence="1">210</strain>
    </source>
</reference>